<proteinExistence type="predicted"/>
<name>A0ABQ9VJK2_SAGOE</name>
<evidence type="ECO:0000313" key="2">
    <source>
        <dbReference type="EMBL" id="KAK2109546.1"/>
    </source>
</evidence>
<sequence length="287" mass="28638">MSSRMRKGQTPTSQVSAQGPGLGAGLPGGHAGVFQAGEGAQRGTGMPGTLGVPFPLVGASNCPAAGPLPAARAEVAQERERKLAGLGRDQTRLPRPERKLGARGPPPPVAAQFLVGAGAGTGKRPRAPQASSRGRSGAYSPTPATLPTWRGAQVLGGAAAAPPAGQTAAGLRADAECVCRGAAPPSTEGLGSLLHDPPEDCRSDGGSSSGSGSSSAGEPGGAESSSSPHVPERETPEPGDADGPEGHLAAKQRPVARSKIKVLCRLCPRRHKHHALASGSRGPRPSL</sequence>
<organism evidence="2 3">
    <name type="scientific">Saguinus oedipus</name>
    <name type="common">Cotton-top tamarin</name>
    <name type="synonym">Oedipomidas oedipus</name>
    <dbReference type="NCBI Taxonomy" id="9490"/>
    <lineage>
        <taxon>Eukaryota</taxon>
        <taxon>Metazoa</taxon>
        <taxon>Chordata</taxon>
        <taxon>Craniata</taxon>
        <taxon>Vertebrata</taxon>
        <taxon>Euteleostomi</taxon>
        <taxon>Mammalia</taxon>
        <taxon>Eutheria</taxon>
        <taxon>Euarchontoglires</taxon>
        <taxon>Primates</taxon>
        <taxon>Haplorrhini</taxon>
        <taxon>Platyrrhini</taxon>
        <taxon>Cebidae</taxon>
        <taxon>Callitrichinae</taxon>
        <taxon>Saguinus</taxon>
    </lineage>
</organism>
<evidence type="ECO:0000256" key="1">
    <source>
        <dbReference type="SAM" id="MobiDB-lite"/>
    </source>
</evidence>
<feature type="compositionally biased region" description="Basic and acidic residues" evidence="1">
    <location>
        <begin position="75"/>
        <end position="100"/>
    </location>
</feature>
<feature type="compositionally biased region" description="Polar residues" evidence="1">
    <location>
        <begin position="8"/>
        <end position="17"/>
    </location>
</feature>
<dbReference type="Proteomes" id="UP001266305">
    <property type="component" value="Unassembled WGS sequence"/>
</dbReference>
<keyword evidence="3" id="KW-1185">Reference proteome</keyword>
<evidence type="ECO:0000313" key="3">
    <source>
        <dbReference type="Proteomes" id="UP001266305"/>
    </source>
</evidence>
<feature type="compositionally biased region" description="Gly residues" evidence="1">
    <location>
        <begin position="20"/>
        <end position="31"/>
    </location>
</feature>
<protein>
    <submittedName>
        <fullName evidence="2">Uncharacterized protein</fullName>
    </submittedName>
</protein>
<comment type="caution">
    <text evidence="2">The sequence shown here is derived from an EMBL/GenBank/DDBJ whole genome shotgun (WGS) entry which is preliminary data.</text>
</comment>
<feature type="region of interest" description="Disordered" evidence="1">
    <location>
        <begin position="181"/>
        <end position="256"/>
    </location>
</feature>
<accession>A0ABQ9VJK2</accession>
<dbReference type="EMBL" id="JASSZA010000005">
    <property type="protein sequence ID" value="KAK2109546.1"/>
    <property type="molecule type" value="Genomic_DNA"/>
</dbReference>
<feature type="region of interest" description="Disordered" evidence="1">
    <location>
        <begin position="1"/>
        <end position="150"/>
    </location>
</feature>
<reference evidence="2 3" key="1">
    <citation type="submission" date="2023-05" db="EMBL/GenBank/DDBJ databases">
        <title>B98-5 Cell Line De Novo Hybrid Assembly: An Optical Mapping Approach.</title>
        <authorList>
            <person name="Kananen K."/>
            <person name="Auerbach J.A."/>
            <person name="Kautto E."/>
            <person name="Blachly J.S."/>
        </authorList>
    </citation>
    <scope>NUCLEOTIDE SEQUENCE [LARGE SCALE GENOMIC DNA]</scope>
    <source>
        <strain evidence="2">B95-8</strain>
        <tissue evidence="2">Cell line</tissue>
    </source>
</reference>
<gene>
    <name evidence="2" type="ORF">P7K49_009292</name>
</gene>
<feature type="compositionally biased region" description="Low complexity" evidence="1">
    <location>
        <begin position="210"/>
        <end position="228"/>
    </location>
</feature>